<evidence type="ECO:0000256" key="11">
    <source>
        <dbReference type="PROSITE-ProRule" id="PRU00409"/>
    </source>
</evidence>
<evidence type="ECO:0000259" key="15">
    <source>
        <dbReference type="PROSITE" id="PS50979"/>
    </source>
</evidence>
<dbReference type="EMBL" id="FOUY01000007">
    <property type="protein sequence ID" value="SFN07508.1"/>
    <property type="molecule type" value="Genomic_DNA"/>
</dbReference>
<dbReference type="CDD" id="cd06850">
    <property type="entry name" value="biotinyl_domain"/>
    <property type="match status" value="1"/>
</dbReference>
<dbReference type="Pfam" id="PF08326">
    <property type="entry name" value="ACC_central"/>
    <property type="match status" value="1"/>
</dbReference>
<dbReference type="SUPFAM" id="SSF52096">
    <property type="entry name" value="ClpP/crotonase"/>
    <property type="match status" value="2"/>
</dbReference>
<evidence type="ECO:0000313" key="17">
    <source>
        <dbReference type="EMBL" id="SFN07508.1"/>
    </source>
</evidence>
<dbReference type="InterPro" id="IPR011763">
    <property type="entry name" value="COA_CT_C"/>
</dbReference>
<dbReference type="Pfam" id="PF02785">
    <property type="entry name" value="Biotin_carb_C"/>
    <property type="match status" value="1"/>
</dbReference>
<dbReference type="InterPro" id="IPR050856">
    <property type="entry name" value="Biotin_carboxylase_complex"/>
</dbReference>
<dbReference type="InterPro" id="IPR000089">
    <property type="entry name" value="Biotin_lipoyl"/>
</dbReference>
<proteinExistence type="predicted"/>
<keyword evidence="4" id="KW-0436">Ligase</keyword>
<gene>
    <name evidence="17" type="ORF">SAMN05216207_1007127</name>
</gene>
<name>A0A1I4W1S6_PSUAM</name>
<dbReference type="GO" id="GO:0003989">
    <property type="term" value="F:acetyl-CoA carboxylase activity"/>
    <property type="evidence" value="ECO:0007669"/>
    <property type="project" value="InterPro"/>
</dbReference>
<dbReference type="InterPro" id="IPR005481">
    <property type="entry name" value="BC-like_N"/>
</dbReference>
<dbReference type="InterPro" id="IPR011053">
    <property type="entry name" value="Single_hybrid_motif"/>
</dbReference>
<dbReference type="Gene3D" id="2.40.50.100">
    <property type="match status" value="1"/>
</dbReference>
<keyword evidence="18" id="KW-1185">Reference proteome</keyword>
<reference evidence="17 18" key="1">
    <citation type="submission" date="2016-10" db="EMBL/GenBank/DDBJ databases">
        <authorList>
            <person name="de Groot N.N."/>
        </authorList>
    </citation>
    <scope>NUCLEOTIDE SEQUENCE [LARGE SCALE GENOMIC DNA]</scope>
    <source>
        <strain evidence="17 18">CGMCC 4.1877</strain>
    </source>
</reference>
<evidence type="ECO:0000256" key="12">
    <source>
        <dbReference type="SAM" id="MobiDB-lite"/>
    </source>
</evidence>
<dbReference type="InterPro" id="IPR005482">
    <property type="entry name" value="Biotin_COase_C"/>
</dbReference>
<dbReference type="SMART" id="SM00878">
    <property type="entry name" value="Biotin_carb_C"/>
    <property type="match status" value="1"/>
</dbReference>
<evidence type="ECO:0000256" key="6">
    <source>
        <dbReference type="ARBA" id="ARBA00022832"/>
    </source>
</evidence>
<dbReference type="RefSeq" id="WP_093340441.1">
    <property type="nucleotide sequence ID" value="NZ_FOUY01000007.1"/>
</dbReference>
<evidence type="ECO:0000259" key="16">
    <source>
        <dbReference type="PROSITE" id="PS50989"/>
    </source>
</evidence>
<keyword evidence="6" id="KW-0276">Fatty acid metabolism</keyword>
<dbReference type="Pfam" id="PF01039">
    <property type="entry name" value="Carboxyl_trans"/>
    <property type="match status" value="1"/>
</dbReference>
<feature type="domain" description="ATP-grasp" evidence="14">
    <location>
        <begin position="132"/>
        <end position="330"/>
    </location>
</feature>
<dbReference type="STRING" id="260086.SAMN05216207_1007127"/>
<dbReference type="PANTHER" id="PTHR18866:SF33">
    <property type="entry name" value="METHYLCROTONOYL-COA CARBOXYLASE SUBUNIT ALPHA, MITOCHONDRIAL-RELATED"/>
    <property type="match status" value="1"/>
</dbReference>
<sequence length="1914" mass="205849">MFSRIAIVNRGEPAMRLINAVREWNAENGPDRRLRTIAFHTAVDRRAMYVREADEAVLIGPDDPDHMGASPYLDHAELERALRASRADAVWPGWGFVSEKADFAELCERLGITFVGPSAEVMRRLGDKIASKQLAESVGVPMAPWSGGPVADLDAARAAAATVGYPLMVKATAGGGGRGIRFVAGPEQLDEAFERAVSEASRTAGDATVFLERAVSGGRHVEVQVVADAGGDVWTLGVRDCSVQRRNQKVIEESASTALDADQEKLLRDSAAELARAAGYVNAGTVEFLYQPEEKLLSFLEVNTRLQVEHPVTEACTGVDIVKLQLHVAAGGALAEVAAGGSDAAPAGSGWAIEARLTAEDPEREFAPAPGRIEHLALPSGPGIRVDTGVAAGDVIPPQFDSMIAKVIAWGRDRDEARARLSRALRQTAAVIDGGSTNKAFLLDLLDRDELRSGDLETTWLDTMMAQGYAPPRRLDVALLATAIQSHDGHVTRQQDRLFRSAEAGRPEVGYETWHQTDVTAAGQSYKLRVARTRAGRYRVELVGGSAQDGGSTQVVDVDVERNGAYERRLTVGDRSWTVLSVAQDADYLVEVDGAVHRISGGEAGIVRAPAPAMVVALPVAPGDVVAEGDTLAIVESMKLETSLRAPFDGTVAELLVPANTQVDGGTKLVRLEPAADAGEDSAASATPAADRADFSAFADTGTDADPAATAADALSALRYQVLGFDVDERQARPQLRRLDAARAALATGDPAVLAGEMAVLRIFADLCALSRNRSETDDETGETERNPQEYLYAYLRSRDPEDEGLPESFQAKLRTALAHYGVTDLSADSAQSRSADAPLGDLGPALYRMFLAHRRAPQQVPVVLELLNWRLQHPESVAGLPTAVHEEYLRTLDAVVVATQLRHPVVGDTARLVRYRAFDAPVVAAERSRALAEVRESLDVLAAGQDGDGAVPDRARRIDALVASSEPILGVFGERHDAVLLEVMTRRYYRVRPLRELELTEHAGKPLLTARYQHLGNDRTLFASVIDNNDPEAATAVAAELRRRVAELGDEPGNRTALVDLYVTSTKADDGGDPDARAERVRAALGRVPGGILHRVAVAVRPNPRVTGDGTDEAESPTWFTFRPDESGELVEDRTLRGMHPLVADRLRLWRFRNFELTRLPAALDVHLFRATGREVAADDRLVAMADVRDLTVLRDEETGRIRSLPQFERALDACINSLRAARAGDRTLARTSWNRIALYVWPEVDVPLAELDAVVRRLAPRTANLGLEQVLVEFRTPERSVSGTGISSGVADGEGAGIPRSMLLRMSRPPGAGLTVRLDEPPTQPMRELDAYDQKVLKARRRGAVYPYEIVPLLTAPVDAGEGTWTEYDLDEAGVPHPVDRAPGGNTANIVLGVVSVPTRRYPEGLKRVVLLGDPTRALGAIAEPECRRVLAGIDLARELGVPIEWFAVSAGAKIAMDSGTENMDWISRVLRGIIEYTQDGGELNVVVTGINVGAQPYWNAEATMLMHTKGILVMTPDSAMVLTGKQSLDYSGGVSAEDNFGIGGYDRIMGPNGQAQFWAPDLSGAVSVLMRHYGHTWTLPGERFPRPAPTTDPVSRDVTTAPHSGPNCEFATLGEIWAAATNGERKKPFDIRSVLRGVADADHVTAERWADMHDAESVVALDAHLGGQPVAMVGIESRPIPRRGPRPVDGPAQFTAGTLFPRSSRKCARAINAASGNRPLIVLANLSGFDGSPESLRGLQLENGAEIGRAIVNFDGPIVFCVVSRYHGGAFVVFSGTLNDNMEVAAITGSYASVLGGAPAAAVVFASEVNDRTAKDPRVTDLEARIAEATEAGDEATAARLRGELTTLRPDVRSEKLGQVADEFDTKHSIERAQSVGSVHRIVSPDQLRPYLADAVQRGMKRTLDTIGGNA</sequence>
<organism evidence="17 18">
    <name type="scientific">Pseudonocardia ammonioxydans</name>
    <dbReference type="NCBI Taxonomy" id="260086"/>
    <lineage>
        <taxon>Bacteria</taxon>
        <taxon>Bacillati</taxon>
        <taxon>Actinomycetota</taxon>
        <taxon>Actinomycetes</taxon>
        <taxon>Pseudonocardiales</taxon>
        <taxon>Pseudonocardiaceae</taxon>
        <taxon>Pseudonocardia</taxon>
    </lineage>
</organism>
<dbReference type="EC" id="6.3.4.14" evidence="2"/>
<dbReference type="InterPro" id="IPR013537">
    <property type="entry name" value="AcCoA_COase_cen"/>
</dbReference>
<keyword evidence="9" id="KW-0275">Fatty acid biosynthesis</keyword>
<comment type="cofactor">
    <cofactor evidence="1">
        <name>biotin</name>
        <dbReference type="ChEBI" id="CHEBI:57586"/>
    </cofactor>
</comment>
<keyword evidence="3" id="KW-0444">Lipid biosynthesis</keyword>
<evidence type="ECO:0000256" key="10">
    <source>
        <dbReference type="ARBA" id="ARBA00023267"/>
    </source>
</evidence>
<dbReference type="InterPro" id="IPR005479">
    <property type="entry name" value="CPAse_ATP-bd"/>
</dbReference>
<dbReference type="GO" id="GO:0005524">
    <property type="term" value="F:ATP binding"/>
    <property type="evidence" value="ECO:0007669"/>
    <property type="project" value="UniProtKB-UniRule"/>
</dbReference>
<dbReference type="PANTHER" id="PTHR18866">
    <property type="entry name" value="CARBOXYLASE:PYRUVATE/ACETYL-COA/PROPIONYL-COA CARBOXYLASE"/>
    <property type="match status" value="1"/>
</dbReference>
<dbReference type="InterPro" id="IPR011761">
    <property type="entry name" value="ATP-grasp"/>
</dbReference>
<dbReference type="SUPFAM" id="SSF52440">
    <property type="entry name" value="PreATP-grasp domain"/>
    <property type="match status" value="1"/>
</dbReference>
<dbReference type="InterPro" id="IPR016185">
    <property type="entry name" value="PreATP-grasp_dom_sf"/>
</dbReference>
<dbReference type="Gene3D" id="3.90.226.10">
    <property type="entry name" value="2-enoyl-CoA Hydratase, Chain A, domain 1"/>
    <property type="match status" value="2"/>
</dbReference>
<dbReference type="PROSITE" id="PS50989">
    <property type="entry name" value="COA_CT_CTER"/>
    <property type="match status" value="1"/>
</dbReference>
<keyword evidence="5 11" id="KW-0547">Nucleotide-binding</keyword>
<feature type="domain" description="Lipoyl-binding" evidence="13">
    <location>
        <begin position="594"/>
        <end position="673"/>
    </location>
</feature>
<dbReference type="GO" id="GO:0004075">
    <property type="term" value="F:biotin carboxylase activity"/>
    <property type="evidence" value="ECO:0007669"/>
    <property type="project" value="UniProtKB-EC"/>
</dbReference>
<keyword evidence="10" id="KW-0092">Biotin</keyword>
<dbReference type="SUPFAM" id="SSF56059">
    <property type="entry name" value="Glutathione synthetase ATP-binding domain-like"/>
    <property type="match status" value="1"/>
</dbReference>
<dbReference type="Gene3D" id="3.30.470.20">
    <property type="entry name" value="ATP-grasp fold, B domain"/>
    <property type="match status" value="1"/>
</dbReference>
<dbReference type="InterPro" id="IPR029045">
    <property type="entry name" value="ClpP/crotonase-like_dom_sf"/>
</dbReference>
<feature type="domain" description="CoA carboxyltransferase C-terminal" evidence="16">
    <location>
        <begin position="1621"/>
        <end position="1905"/>
    </location>
</feature>
<dbReference type="GO" id="GO:0046872">
    <property type="term" value="F:metal ion binding"/>
    <property type="evidence" value="ECO:0007669"/>
    <property type="project" value="InterPro"/>
</dbReference>
<dbReference type="PROSITE" id="PS50979">
    <property type="entry name" value="BC"/>
    <property type="match status" value="1"/>
</dbReference>
<dbReference type="SUPFAM" id="SSF51246">
    <property type="entry name" value="Rudiment single hybrid motif"/>
    <property type="match status" value="1"/>
</dbReference>
<evidence type="ECO:0000256" key="7">
    <source>
        <dbReference type="ARBA" id="ARBA00022840"/>
    </source>
</evidence>
<dbReference type="InterPro" id="IPR034733">
    <property type="entry name" value="AcCoA_carboxyl_beta"/>
</dbReference>
<dbReference type="PROSITE" id="PS00866">
    <property type="entry name" value="CPSASE_1"/>
    <property type="match status" value="1"/>
</dbReference>
<protein>
    <recommendedName>
        <fullName evidence="2">biotin carboxylase</fullName>
        <ecNumber evidence="2">6.3.4.14</ecNumber>
    </recommendedName>
</protein>
<dbReference type="PROSITE" id="PS50975">
    <property type="entry name" value="ATP_GRASP"/>
    <property type="match status" value="1"/>
</dbReference>
<evidence type="ECO:0000256" key="3">
    <source>
        <dbReference type="ARBA" id="ARBA00022516"/>
    </source>
</evidence>
<keyword evidence="7 11" id="KW-0067">ATP-binding</keyword>
<evidence type="ECO:0000256" key="2">
    <source>
        <dbReference type="ARBA" id="ARBA00013263"/>
    </source>
</evidence>
<dbReference type="GO" id="GO:0006633">
    <property type="term" value="P:fatty acid biosynthetic process"/>
    <property type="evidence" value="ECO:0007669"/>
    <property type="project" value="UniProtKB-KW"/>
</dbReference>
<dbReference type="Pfam" id="PF02786">
    <property type="entry name" value="CPSase_L_D2"/>
    <property type="match status" value="1"/>
</dbReference>
<dbReference type="InterPro" id="IPR011764">
    <property type="entry name" value="Biotin_carboxylation_dom"/>
</dbReference>
<dbReference type="SUPFAM" id="SSF51230">
    <property type="entry name" value="Single hybrid motif"/>
    <property type="match status" value="1"/>
</dbReference>
<accession>A0A1I4W1S6</accession>
<dbReference type="OrthoDB" id="4435847at2"/>
<evidence type="ECO:0000256" key="1">
    <source>
        <dbReference type="ARBA" id="ARBA00001953"/>
    </source>
</evidence>
<evidence type="ECO:0000259" key="13">
    <source>
        <dbReference type="PROSITE" id="PS50968"/>
    </source>
</evidence>
<dbReference type="PROSITE" id="PS50968">
    <property type="entry name" value="BIOTINYL_LIPOYL"/>
    <property type="match status" value="1"/>
</dbReference>
<feature type="domain" description="Biotin carboxylation" evidence="15">
    <location>
        <begin position="1"/>
        <end position="466"/>
    </location>
</feature>
<evidence type="ECO:0000256" key="5">
    <source>
        <dbReference type="ARBA" id="ARBA00022741"/>
    </source>
</evidence>
<dbReference type="PROSITE" id="PS00867">
    <property type="entry name" value="CPSASE_2"/>
    <property type="match status" value="1"/>
</dbReference>
<evidence type="ECO:0000256" key="9">
    <source>
        <dbReference type="ARBA" id="ARBA00023160"/>
    </source>
</evidence>
<evidence type="ECO:0000313" key="18">
    <source>
        <dbReference type="Proteomes" id="UP000199614"/>
    </source>
</evidence>
<feature type="region of interest" description="Disordered" evidence="12">
    <location>
        <begin position="1585"/>
        <end position="1608"/>
    </location>
</feature>
<evidence type="ECO:0000259" key="14">
    <source>
        <dbReference type="PROSITE" id="PS50975"/>
    </source>
</evidence>
<keyword evidence="8" id="KW-0443">Lipid metabolism</keyword>
<dbReference type="Proteomes" id="UP000199614">
    <property type="component" value="Unassembled WGS sequence"/>
</dbReference>
<evidence type="ECO:0000256" key="4">
    <source>
        <dbReference type="ARBA" id="ARBA00022598"/>
    </source>
</evidence>
<dbReference type="InterPro" id="IPR011054">
    <property type="entry name" value="Rudment_hybrid_motif"/>
</dbReference>
<dbReference type="Pfam" id="PF00289">
    <property type="entry name" value="Biotin_carb_N"/>
    <property type="match status" value="1"/>
</dbReference>
<dbReference type="FunFam" id="3.30.1490.20:FF:000003">
    <property type="entry name" value="acetyl-CoA carboxylase isoform X1"/>
    <property type="match status" value="1"/>
</dbReference>
<evidence type="ECO:0000256" key="8">
    <source>
        <dbReference type="ARBA" id="ARBA00023098"/>
    </source>
</evidence>
<dbReference type="Pfam" id="PF00364">
    <property type="entry name" value="Biotin_lipoyl"/>
    <property type="match status" value="1"/>
</dbReference>